<dbReference type="SUPFAM" id="SSF53756">
    <property type="entry name" value="UDP-Glycosyltransferase/glycogen phosphorylase"/>
    <property type="match status" value="1"/>
</dbReference>
<dbReference type="Proteomes" id="UP000502508">
    <property type="component" value="Chromosome"/>
</dbReference>
<dbReference type="RefSeq" id="WP_173034140.1">
    <property type="nucleotide sequence ID" value="NZ_AP022870.1"/>
</dbReference>
<dbReference type="AlphaFoldDB" id="A0A6F8XLI6"/>
<reference evidence="1 2" key="2">
    <citation type="submission" date="2020-03" db="EMBL/GenBank/DDBJ databases">
        <authorList>
            <person name="Ichikawa N."/>
            <person name="Kimura A."/>
            <person name="Kitahashi Y."/>
            <person name="Uohara A."/>
        </authorList>
    </citation>
    <scope>NUCLEOTIDE SEQUENCE [LARGE SCALE GENOMIC DNA]</scope>
    <source>
        <strain evidence="1 2">NBRC 107702</strain>
    </source>
</reference>
<proteinExistence type="predicted"/>
<sequence>MAALGAELAVRGHTVTLVAPVDLVDFGVALGLRTVPIGIKAEALVDPAKHQNSRPTIEYRLSVANQLQSALVRGTRNPDLIVTSQLGEAEAAYLAEVRAVPLILLRRSPGRGIRRFPSLRRRYCPNTALDPFRGATLPRSSRLSRSGRLELRAYSRHLAPDHAGRAPSRPPIGSISLSREQRRLLGEDLPGALRDWLGAGVAPVYFGLDGMPVRDVPAMLATVEAATRRLGVRAVVGTRSSRFDVDTAGLDPSLVRVVRRVDHDQLLPCAWPPSITAARVRPLRRSGPVFLR</sequence>
<reference evidence="1 2" key="1">
    <citation type="submission" date="2020-03" db="EMBL/GenBank/DDBJ databases">
        <title>Whole genome shotgun sequence of Phytohabitans flavus NBRC 107702.</title>
        <authorList>
            <person name="Komaki H."/>
            <person name="Tamura T."/>
        </authorList>
    </citation>
    <scope>NUCLEOTIDE SEQUENCE [LARGE SCALE GENOMIC DNA]</scope>
    <source>
        <strain evidence="1 2">NBRC 107702</strain>
    </source>
</reference>
<evidence type="ECO:0000313" key="1">
    <source>
        <dbReference type="EMBL" id="BCB74680.1"/>
    </source>
</evidence>
<organism evidence="1 2">
    <name type="scientific">Phytohabitans flavus</name>
    <dbReference type="NCBI Taxonomy" id="1076124"/>
    <lineage>
        <taxon>Bacteria</taxon>
        <taxon>Bacillati</taxon>
        <taxon>Actinomycetota</taxon>
        <taxon>Actinomycetes</taxon>
        <taxon>Micromonosporales</taxon>
        <taxon>Micromonosporaceae</taxon>
    </lineage>
</organism>
<dbReference type="Gene3D" id="3.40.50.2000">
    <property type="entry name" value="Glycogen Phosphorylase B"/>
    <property type="match status" value="2"/>
</dbReference>
<dbReference type="EMBL" id="AP022870">
    <property type="protein sequence ID" value="BCB74680.1"/>
    <property type="molecule type" value="Genomic_DNA"/>
</dbReference>
<evidence type="ECO:0000313" key="2">
    <source>
        <dbReference type="Proteomes" id="UP000502508"/>
    </source>
</evidence>
<gene>
    <name evidence="1" type="ORF">Pflav_010900</name>
</gene>
<keyword evidence="2" id="KW-1185">Reference proteome</keyword>
<protein>
    <recommendedName>
        <fullName evidence="3">Glycosyltransferase subfamily 4-like N-terminal domain-containing protein</fullName>
    </recommendedName>
</protein>
<dbReference type="KEGG" id="pfla:Pflav_010900"/>
<name>A0A6F8XLI6_9ACTN</name>
<evidence type="ECO:0008006" key="3">
    <source>
        <dbReference type="Google" id="ProtNLM"/>
    </source>
</evidence>
<accession>A0A6F8XLI6</accession>